<gene>
    <name evidence="1" type="ORF">RZO55_11845</name>
</gene>
<dbReference type="Proteomes" id="UP001276854">
    <property type="component" value="Unassembled WGS sequence"/>
</dbReference>
<keyword evidence="2" id="KW-1185">Reference proteome</keyword>
<organism evidence="1 2">
    <name type="scientific">Clostridium boliviensis</name>
    <dbReference type="NCBI Taxonomy" id="318465"/>
    <lineage>
        <taxon>Bacteria</taxon>
        <taxon>Bacillati</taxon>
        <taxon>Bacillota</taxon>
        <taxon>Clostridia</taxon>
        <taxon>Eubacteriales</taxon>
        <taxon>Clostridiaceae</taxon>
        <taxon>Clostridium</taxon>
    </lineage>
</organism>
<sequence length="190" mass="22062">MEYFDEELLEAKRKLEFQKHTSLETGMYAGEELITFTYTTLEDFGIRLPLPEQMVVMPEDMKNAKYPSLDAPELILTDLSSTVNICFNSLPVVLADEEIRSMSVQFQNALQNMNPSIAIKNQTDTNTEQGNEMSWFEYKGYHLDGQSYNRCYLIRLRKTVLHGTFSCKLKDKDHWLDIVNKIFLAVEEIL</sequence>
<dbReference type="RefSeq" id="WP_318064508.1">
    <property type="nucleotide sequence ID" value="NZ_JAWONS010000184.1"/>
</dbReference>
<dbReference type="EMBL" id="JAWONS010000184">
    <property type="protein sequence ID" value="MDW2798265.1"/>
    <property type="molecule type" value="Genomic_DNA"/>
</dbReference>
<accession>A0ABU4GKX9</accession>
<evidence type="ECO:0008006" key="3">
    <source>
        <dbReference type="Google" id="ProtNLM"/>
    </source>
</evidence>
<evidence type="ECO:0000313" key="2">
    <source>
        <dbReference type="Proteomes" id="UP001276854"/>
    </source>
</evidence>
<evidence type="ECO:0000313" key="1">
    <source>
        <dbReference type="EMBL" id="MDW2798265.1"/>
    </source>
</evidence>
<protein>
    <recommendedName>
        <fullName evidence="3">DUF1795 domain-containing protein</fullName>
    </recommendedName>
</protein>
<comment type="caution">
    <text evidence="1">The sequence shown here is derived from an EMBL/GenBank/DDBJ whole genome shotgun (WGS) entry which is preliminary data.</text>
</comment>
<reference evidence="1 2" key="1">
    <citation type="submission" date="2023-10" db="EMBL/GenBank/DDBJ databases">
        <title>A novel Glycoside Hydrolase 43-Like Enzyme from Clostrdium boliviensis is an Endo-xylanase, and a Candidate for Xylooligosaccharides Production from Different Xylan Substrates.</title>
        <authorList>
            <person name="Alvarez M.T."/>
            <person name="Rocabado-Villegas L.R."/>
            <person name="Salas-Veizaga D.M."/>
            <person name="Linares-Pasten J.A."/>
            <person name="Gudmundsdottir E.E."/>
            <person name="Hreggvidsson G.O."/>
            <person name="Adlercreutz P."/>
            <person name="Nordberg Karlsson E."/>
        </authorList>
    </citation>
    <scope>NUCLEOTIDE SEQUENCE [LARGE SCALE GENOMIC DNA]</scope>
    <source>
        <strain evidence="1 2">E-1</strain>
    </source>
</reference>
<proteinExistence type="predicted"/>
<name>A0ABU4GKX9_9CLOT</name>